<dbReference type="PANTHER" id="PTHR36118">
    <property type="entry name" value="ION-TRANSLOCATING OXIDOREDUCTASE COMPLEX SUBUNIT G"/>
    <property type="match status" value="1"/>
</dbReference>
<comment type="subcellular location">
    <subcellularLocation>
        <location evidence="6">Cell membrane</location>
        <topology evidence="6">Single-pass membrane protein</topology>
    </subcellularLocation>
</comment>
<dbReference type="PANTHER" id="PTHR36118:SF1">
    <property type="entry name" value="ION-TRANSLOCATING OXIDOREDUCTASE COMPLEX SUBUNIT G"/>
    <property type="match status" value="1"/>
</dbReference>
<protein>
    <recommendedName>
        <fullName evidence="6">Ion-translocating oxidoreductase complex subunit G</fullName>
        <ecNumber evidence="6">7.-.-.-</ecNumber>
    </recommendedName>
    <alternativeName>
        <fullName evidence="6">Rnf electron transport complex subunit G</fullName>
    </alternativeName>
</protein>
<dbReference type="InterPro" id="IPR010209">
    <property type="entry name" value="Ion_transpt_RnfG/RsxG"/>
</dbReference>
<evidence type="ECO:0000256" key="4">
    <source>
        <dbReference type="ARBA" id="ARBA00022643"/>
    </source>
</evidence>
<name>A0ABV1E0G5_9FIRM</name>
<keyword evidence="3 6" id="KW-0285">Flavoprotein</keyword>
<dbReference type="InterPro" id="IPR007329">
    <property type="entry name" value="FMN-bd"/>
</dbReference>
<feature type="domain" description="FMN-binding" evidence="7">
    <location>
        <begin position="89"/>
        <end position="179"/>
    </location>
</feature>
<sequence>MIKKIIGPAAALTIICVVVTALLAGTNYITKDIVAERAAATAEASRKQVLPAAASFEEVTIAEEENGMYAGLDAAGEVVGYVFETSGKGYGGAVNVMTGMTKDGEITAVTLVSHSETPGLGAKAGNDAFISQYQGAAPEGGFAVTKNAPTADNQVQAVTGATITSKAVTTAVNEAIELYETYGKGGGA</sequence>
<keyword evidence="2 6" id="KW-0597">Phosphoprotein</keyword>
<keyword evidence="6" id="KW-1278">Translocase</keyword>
<evidence type="ECO:0000313" key="9">
    <source>
        <dbReference type="Proteomes" id="UP001489509"/>
    </source>
</evidence>
<accession>A0ABV1E0G5</accession>
<keyword evidence="4 6" id="KW-0288">FMN</keyword>
<keyword evidence="5 6" id="KW-0249">Electron transport</keyword>
<evidence type="ECO:0000256" key="2">
    <source>
        <dbReference type="ARBA" id="ARBA00022553"/>
    </source>
</evidence>
<dbReference type="SMART" id="SM00900">
    <property type="entry name" value="FMN_bind"/>
    <property type="match status" value="1"/>
</dbReference>
<dbReference type="EMBL" id="JBBMFD010000005">
    <property type="protein sequence ID" value="MEQ2440072.1"/>
    <property type="molecule type" value="Genomic_DNA"/>
</dbReference>
<keyword evidence="1 6" id="KW-0813">Transport</keyword>
<dbReference type="HAMAP" id="MF_00479">
    <property type="entry name" value="RsxG_RnfG"/>
    <property type="match status" value="1"/>
</dbReference>
<dbReference type="EC" id="7.-.-.-" evidence="6"/>
<evidence type="ECO:0000259" key="7">
    <source>
        <dbReference type="SMART" id="SM00900"/>
    </source>
</evidence>
<keyword evidence="6" id="KW-0812">Transmembrane</keyword>
<dbReference type="RefSeq" id="WP_349218434.1">
    <property type="nucleotide sequence ID" value="NZ_JBBMFD010000005.1"/>
</dbReference>
<organism evidence="8 9">
    <name type="scientific">Solibaculum intestinale</name>
    <dbReference type="NCBI Taxonomy" id="3133165"/>
    <lineage>
        <taxon>Bacteria</taxon>
        <taxon>Bacillati</taxon>
        <taxon>Bacillota</taxon>
        <taxon>Clostridia</taxon>
        <taxon>Eubacteriales</taxon>
        <taxon>Oscillospiraceae</taxon>
        <taxon>Solibaculum</taxon>
    </lineage>
</organism>
<dbReference type="Pfam" id="PF04205">
    <property type="entry name" value="FMN_bind"/>
    <property type="match status" value="1"/>
</dbReference>
<dbReference type="Gene3D" id="3.90.1010.20">
    <property type="match status" value="1"/>
</dbReference>
<comment type="caution">
    <text evidence="8">The sequence shown here is derived from an EMBL/GenBank/DDBJ whole genome shotgun (WGS) entry which is preliminary data.</text>
</comment>
<dbReference type="NCBIfam" id="TIGR01947">
    <property type="entry name" value="rnfG"/>
    <property type="match status" value="1"/>
</dbReference>
<comment type="function">
    <text evidence="6">Part of a membrane-bound complex that couples electron transfer with translocation of ions across the membrane.</text>
</comment>
<keyword evidence="6" id="KW-0472">Membrane</keyword>
<comment type="similarity">
    <text evidence="6">Belongs to the RnfG family.</text>
</comment>
<evidence type="ECO:0000256" key="6">
    <source>
        <dbReference type="HAMAP-Rule" id="MF_00479"/>
    </source>
</evidence>
<comment type="subunit">
    <text evidence="6">The complex is composed of six subunits: RnfA, RnfB, RnfC, RnfD, RnfE and RnfG.</text>
</comment>
<feature type="modified residue" description="FMN phosphoryl threonine" evidence="6">
    <location>
        <position position="162"/>
    </location>
</feature>
<evidence type="ECO:0000313" key="8">
    <source>
        <dbReference type="EMBL" id="MEQ2440072.1"/>
    </source>
</evidence>
<keyword evidence="9" id="KW-1185">Reference proteome</keyword>
<comment type="cofactor">
    <cofactor evidence="6">
        <name>FMN</name>
        <dbReference type="ChEBI" id="CHEBI:58210"/>
    </cofactor>
</comment>
<evidence type="ECO:0000256" key="1">
    <source>
        <dbReference type="ARBA" id="ARBA00022448"/>
    </source>
</evidence>
<evidence type="ECO:0000256" key="3">
    <source>
        <dbReference type="ARBA" id="ARBA00022630"/>
    </source>
</evidence>
<keyword evidence="6" id="KW-1133">Transmembrane helix</keyword>
<keyword evidence="6" id="KW-1003">Cell membrane</keyword>
<proteinExistence type="inferred from homology"/>
<dbReference type="PIRSF" id="PIRSF006091">
    <property type="entry name" value="E_trnsport_RnfG"/>
    <property type="match status" value="1"/>
</dbReference>
<gene>
    <name evidence="6" type="primary">rnfG</name>
    <name evidence="8" type="ORF">WMO26_04450</name>
</gene>
<dbReference type="Proteomes" id="UP001489509">
    <property type="component" value="Unassembled WGS sequence"/>
</dbReference>
<evidence type="ECO:0000256" key="5">
    <source>
        <dbReference type="ARBA" id="ARBA00022982"/>
    </source>
</evidence>
<reference evidence="8 9" key="1">
    <citation type="submission" date="2024-03" db="EMBL/GenBank/DDBJ databases">
        <title>Human intestinal bacterial collection.</title>
        <authorList>
            <person name="Pauvert C."/>
            <person name="Hitch T.C.A."/>
            <person name="Clavel T."/>
        </authorList>
    </citation>
    <scope>NUCLEOTIDE SEQUENCE [LARGE SCALE GENOMIC DNA]</scope>
    <source>
        <strain evidence="8 9">CLA-JM-H44</strain>
    </source>
</reference>